<proteinExistence type="predicted"/>
<dbReference type="VEuPathDB" id="FungiDB:M747DRAFT_133931"/>
<sequence length="91" mass="9748">MGDGGCCEWSNSPRLSPEFGRLFVCCPTALLTLILSHSASSSLSLDKTCPSAGSGFGVFASIRVITVLLRLSLSRESYLRNGWRSGFIMTA</sequence>
<dbReference type="EMBL" id="KZ851903">
    <property type="protein sequence ID" value="RDH23847.1"/>
    <property type="molecule type" value="Genomic_DNA"/>
</dbReference>
<evidence type="ECO:0000313" key="2">
    <source>
        <dbReference type="EMBL" id="RDH23847.1"/>
    </source>
</evidence>
<reference evidence="2 3" key="1">
    <citation type="submission" date="2018-07" db="EMBL/GenBank/DDBJ databases">
        <title>Section-level genome sequencing of Aspergillus section Nigri to investigate inter- and intra-species variation.</title>
        <authorList>
            <consortium name="DOE Joint Genome Institute"/>
            <person name="Vesth T.C."/>
            <person name="Nybo J.L."/>
            <person name="Theobald S."/>
            <person name="Frisvad J.C."/>
            <person name="Larsen T.O."/>
            <person name="Nielsen K.F."/>
            <person name="Hoof J.B."/>
            <person name="Brandl J."/>
            <person name="Salamov A."/>
            <person name="Riley R."/>
            <person name="Gladden J.M."/>
            <person name="Phatale P."/>
            <person name="Nielsen M.T."/>
            <person name="Lyhne E.K."/>
            <person name="Kogle M.E."/>
            <person name="Strasser K."/>
            <person name="McDonnell E."/>
            <person name="Barry K."/>
            <person name="Clum A."/>
            <person name="Chen C."/>
            <person name="Nolan M."/>
            <person name="Sandor L."/>
            <person name="Kuo A."/>
            <person name="Lipzen A."/>
            <person name="Hainaut M."/>
            <person name="Drula E."/>
            <person name="Tsang A."/>
            <person name="Magnuson J.K."/>
            <person name="Henrissat B."/>
            <person name="Wiebenga A."/>
            <person name="Simmons B.A."/>
            <person name="Makela M.R."/>
            <person name="De vries R.P."/>
            <person name="Grigoriev I.V."/>
            <person name="Mortensen U.H."/>
            <person name="Baker S.E."/>
            <person name="Andersen M.R."/>
        </authorList>
    </citation>
    <scope>NUCLEOTIDE SEQUENCE [LARGE SCALE GENOMIC DNA]</scope>
    <source>
        <strain evidence="2 3">ATCC 13496</strain>
    </source>
</reference>
<gene>
    <name evidence="2" type="ORF">M747DRAFT_133931</name>
</gene>
<evidence type="ECO:0000313" key="3">
    <source>
        <dbReference type="Proteomes" id="UP000253845"/>
    </source>
</evidence>
<feature type="transmembrane region" description="Helical" evidence="1">
    <location>
        <begin position="51"/>
        <end position="71"/>
    </location>
</feature>
<protein>
    <submittedName>
        <fullName evidence="2">Uncharacterized protein</fullName>
    </submittedName>
</protein>
<keyword evidence="1" id="KW-1133">Transmembrane helix</keyword>
<keyword evidence="1" id="KW-0472">Membrane</keyword>
<dbReference type="AlphaFoldDB" id="A0A370C7Q7"/>
<accession>A0A370C7Q7</accession>
<evidence type="ECO:0000256" key="1">
    <source>
        <dbReference type="SAM" id="Phobius"/>
    </source>
</evidence>
<name>A0A370C7Q7_ASPNG</name>
<organism evidence="2 3">
    <name type="scientific">Aspergillus niger ATCC 13496</name>
    <dbReference type="NCBI Taxonomy" id="1353008"/>
    <lineage>
        <taxon>Eukaryota</taxon>
        <taxon>Fungi</taxon>
        <taxon>Dikarya</taxon>
        <taxon>Ascomycota</taxon>
        <taxon>Pezizomycotina</taxon>
        <taxon>Eurotiomycetes</taxon>
        <taxon>Eurotiomycetidae</taxon>
        <taxon>Eurotiales</taxon>
        <taxon>Aspergillaceae</taxon>
        <taxon>Aspergillus</taxon>
        <taxon>Aspergillus subgen. Circumdati</taxon>
    </lineage>
</organism>
<keyword evidence="1" id="KW-0812">Transmembrane</keyword>
<dbReference type="Proteomes" id="UP000253845">
    <property type="component" value="Unassembled WGS sequence"/>
</dbReference>